<dbReference type="Gene3D" id="3.40.50.300">
    <property type="entry name" value="P-loop containing nucleotide triphosphate hydrolases"/>
    <property type="match status" value="1"/>
</dbReference>
<organism evidence="1 2">
    <name type="scientific">Pseudomonas mucidolens</name>
    <dbReference type="NCBI Taxonomy" id="46679"/>
    <lineage>
        <taxon>Bacteria</taxon>
        <taxon>Pseudomonadati</taxon>
        <taxon>Pseudomonadota</taxon>
        <taxon>Gammaproteobacteria</taxon>
        <taxon>Pseudomonadales</taxon>
        <taxon>Pseudomonadaceae</taxon>
        <taxon>Pseudomonas</taxon>
    </lineage>
</organism>
<dbReference type="Proteomes" id="UP000198600">
    <property type="component" value="Chromosome I"/>
</dbReference>
<dbReference type="InterPro" id="IPR027417">
    <property type="entry name" value="P-loop_NTPase"/>
</dbReference>
<dbReference type="OrthoDB" id="3819922at2"/>
<evidence type="ECO:0000313" key="2">
    <source>
        <dbReference type="Proteomes" id="UP000198600"/>
    </source>
</evidence>
<keyword evidence="1" id="KW-0808">Transferase</keyword>
<dbReference type="GO" id="GO:0016301">
    <property type="term" value="F:kinase activity"/>
    <property type="evidence" value="ECO:0007669"/>
    <property type="project" value="UniProtKB-KW"/>
</dbReference>
<keyword evidence="1" id="KW-0418">Kinase</keyword>
<accession>A0A1H2NJR3</accession>
<evidence type="ECO:0000313" key="1">
    <source>
        <dbReference type="EMBL" id="SDV05558.1"/>
    </source>
</evidence>
<dbReference type="Pfam" id="PF13671">
    <property type="entry name" value="AAA_33"/>
    <property type="match status" value="1"/>
</dbReference>
<dbReference type="RefSeq" id="WP_084379033.1">
    <property type="nucleotide sequence ID" value="NZ_LS483433.1"/>
</dbReference>
<dbReference type="PANTHER" id="PTHR37807:SF3">
    <property type="entry name" value="OS07G0160300 PROTEIN"/>
    <property type="match status" value="1"/>
</dbReference>
<keyword evidence="2" id="KW-1185">Reference proteome</keyword>
<dbReference type="EMBL" id="LT629802">
    <property type="protein sequence ID" value="SDV05558.1"/>
    <property type="molecule type" value="Genomic_DNA"/>
</dbReference>
<dbReference type="SUPFAM" id="SSF52540">
    <property type="entry name" value="P-loop containing nucleoside triphosphate hydrolases"/>
    <property type="match status" value="1"/>
</dbReference>
<reference evidence="2" key="1">
    <citation type="submission" date="2016-10" db="EMBL/GenBank/DDBJ databases">
        <authorList>
            <person name="Varghese N."/>
            <person name="Submissions S."/>
        </authorList>
    </citation>
    <scope>NUCLEOTIDE SEQUENCE [LARGE SCALE GENOMIC DNA]</scope>
    <source>
        <strain evidence="2">LMG 2223</strain>
    </source>
</reference>
<dbReference type="STRING" id="46679.SAMN05216202_3897"/>
<name>A0A1H2NJR3_9PSED</name>
<dbReference type="AlphaFoldDB" id="A0A1H2NJR3"/>
<protein>
    <submittedName>
        <fullName evidence="1">Predicted kinase</fullName>
    </submittedName>
</protein>
<proteinExistence type="predicted"/>
<sequence>MLIVFSGLPGTGKTTIAQGLAAEMRAVYLRIDTIEQAIRNAEVLAQDVGRSGYRVANELALSNLRIGNQVVVDGVNPVTESRQAWRDIAARGASPLLNIQVICSDQQEHRRRVETRHSDIAGLTPPTWQSVLAHDYEAWNDAPLTIDTALMSATQAVALIARRCALLHGTQSHPRC</sequence>
<gene>
    <name evidence="1" type="ORF">SAMN05216202_3897</name>
</gene>
<dbReference type="PANTHER" id="PTHR37807">
    <property type="entry name" value="OS07G0160300 PROTEIN"/>
    <property type="match status" value="1"/>
</dbReference>